<dbReference type="RefSeq" id="WP_128232705.1">
    <property type="nucleotide sequence ID" value="NZ_SAUY01000015.1"/>
</dbReference>
<dbReference type="Proteomes" id="UP000284451">
    <property type="component" value="Unassembled WGS sequence"/>
</dbReference>
<reference evidence="1 2" key="2">
    <citation type="submission" date="2019-01" db="EMBL/GenBank/DDBJ databases">
        <authorList>
            <person name="Li Y."/>
        </authorList>
    </citation>
    <scope>NUCLEOTIDE SEQUENCE [LARGE SCALE GENOMIC DNA]</scope>
    <source>
        <strain evidence="1 2">07D10-4-3</strain>
    </source>
</reference>
<reference evidence="1 2" key="1">
    <citation type="submission" date="2019-01" db="EMBL/GenBank/DDBJ databases">
        <title>Sinorhodobacter populi sp. nov. isolated from the symptomatic bark tissue of Populus euramericana canker.</title>
        <authorList>
            <person name="Xu G."/>
        </authorList>
    </citation>
    <scope>NUCLEOTIDE SEQUENCE [LARGE SCALE GENOMIC DNA]</scope>
    <source>
        <strain evidence="1 2">07D10-4-3</strain>
    </source>
</reference>
<evidence type="ECO:0000313" key="2">
    <source>
        <dbReference type="Proteomes" id="UP000284451"/>
    </source>
</evidence>
<accession>A0A443KCE2</accession>
<dbReference type="AlphaFoldDB" id="A0A443KCE2"/>
<comment type="caution">
    <text evidence="1">The sequence shown here is derived from an EMBL/GenBank/DDBJ whole genome shotgun (WGS) entry which is preliminary data.</text>
</comment>
<name>A0A443KCE2_9RHOB</name>
<organism evidence="1 2">
    <name type="scientific">Paenirhodobacter populi</name>
    <dbReference type="NCBI Taxonomy" id="2306993"/>
    <lineage>
        <taxon>Bacteria</taxon>
        <taxon>Pseudomonadati</taxon>
        <taxon>Pseudomonadota</taxon>
        <taxon>Alphaproteobacteria</taxon>
        <taxon>Rhodobacterales</taxon>
        <taxon>Rhodobacter group</taxon>
        <taxon>Paenirhodobacter</taxon>
    </lineage>
</organism>
<gene>
    <name evidence="1" type="ORF">D2T29_12575</name>
</gene>
<dbReference type="EMBL" id="SAUY01000015">
    <property type="protein sequence ID" value="RWR30499.1"/>
    <property type="molecule type" value="Genomic_DNA"/>
</dbReference>
<evidence type="ECO:0000313" key="1">
    <source>
        <dbReference type="EMBL" id="RWR30499.1"/>
    </source>
</evidence>
<sequence>MFQDEDELKQTWTKQGVQPELQDRLMRRIKLHARPGAQVGPFVIGDQPTRRASTVLKDWRSYGGKSEENATSAVVSVNDYQIQVKLADGRAVWLEMEGDLVRVHAQCADHETDVSVEIGRDGLRLYSDATRPALATMIPALSNIAGSAS</sequence>
<proteinExistence type="predicted"/>
<protein>
    <submittedName>
        <fullName evidence="1">Uncharacterized protein</fullName>
    </submittedName>
</protein>